<gene>
    <name evidence="5" type="ORF">H8D96_19425</name>
</gene>
<sequence>MNKDVLVVGGGIAGIQASLDLGDMGIKVHLVEKLPSIGGKMAQLDKTFPTNDCAI</sequence>
<evidence type="ECO:0000313" key="5">
    <source>
        <dbReference type="EMBL" id="MBC8434087.1"/>
    </source>
</evidence>
<keyword evidence="2" id="KW-0560">Oxidoreductase</keyword>
<comment type="caution">
    <text evidence="5">The sequence shown here is derived from an EMBL/GenBank/DDBJ whole genome shotgun (WGS) entry which is preliminary data.</text>
</comment>
<dbReference type="GO" id="GO:0046872">
    <property type="term" value="F:metal ion binding"/>
    <property type="evidence" value="ECO:0007669"/>
    <property type="project" value="UniProtKB-KW"/>
</dbReference>
<evidence type="ECO:0000256" key="2">
    <source>
        <dbReference type="ARBA" id="ARBA00023002"/>
    </source>
</evidence>
<accession>A0A8J6P5P3</accession>
<dbReference type="PANTHER" id="PTHR43498">
    <property type="entry name" value="FERREDOXIN:COB-COM HETERODISULFIDE REDUCTASE SUBUNIT A"/>
    <property type="match status" value="1"/>
</dbReference>
<keyword evidence="1" id="KW-0479">Metal-binding</keyword>
<evidence type="ECO:0000256" key="1">
    <source>
        <dbReference type="ARBA" id="ARBA00022723"/>
    </source>
</evidence>
<dbReference type="Pfam" id="PF12831">
    <property type="entry name" value="FAD_oxidored"/>
    <property type="match status" value="1"/>
</dbReference>
<protein>
    <submittedName>
        <fullName evidence="5">FAD-dependent oxidoreductase</fullName>
    </submittedName>
</protein>
<organism evidence="5 6">
    <name type="scientific">Candidatus Desulfatibia vada</name>
    <dbReference type="NCBI Taxonomy" id="2841696"/>
    <lineage>
        <taxon>Bacteria</taxon>
        <taxon>Pseudomonadati</taxon>
        <taxon>Thermodesulfobacteriota</taxon>
        <taxon>Desulfobacteria</taxon>
        <taxon>Desulfobacterales</taxon>
        <taxon>Desulfobacterales incertae sedis</taxon>
        <taxon>Candidatus Desulfatibia</taxon>
    </lineage>
</organism>
<evidence type="ECO:0000256" key="4">
    <source>
        <dbReference type="ARBA" id="ARBA00023014"/>
    </source>
</evidence>
<dbReference type="AlphaFoldDB" id="A0A8J6P5P3"/>
<dbReference type="GO" id="GO:0016491">
    <property type="term" value="F:oxidoreductase activity"/>
    <property type="evidence" value="ECO:0007669"/>
    <property type="project" value="UniProtKB-KW"/>
</dbReference>
<dbReference type="GO" id="GO:0051536">
    <property type="term" value="F:iron-sulfur cluster binding"/>
    <property type="evidence" value="ECO:0007669"/>
    <property type="project" value="UniProtKB-KW"/>
</dbReference>
<evidence type="ECO:0000256" key="3">
    <source>
        <dbReference type="ARBA" id="ARBA00023004"/>
    </source>
</evidence>
<dbReference type="Gene3D" id="3.40.50.720">
    <property type="entry name" value="NAD(P)-binding Rossmann-like Domain"/>
    <property type="match status" value="1"/>
</dbReference>
<dbReference type="Proteomes" id="UP000605201">
    <property type="component" value="Unassembled WGS sequence"/>
</dbReference>
<evidence type="ECO:0000313" key="6">
    <source>
        <dbReference type="Proteomes" id="UP000605201"/>
    </source>
</evidence>
<dbReference type="PANTHER" id="PTHR43498:SF1">
    <property type="entry name" value="COB--COM HETERODISULFIDE REDUCTASE IRON-SULFUR SUBUNIT A"/>
    <property type="match status" value="1"/>
</dbReference>
<name>A0A8J6P5P3_9BACT</name>
<proteinExistence type="predicted"/>
<dbReference type="SUPFAM" id="SSF51971">
    <property type="entry name" value="Nucleotide-binding domain"/>
    <property type="match status" value="1"/>
</dbReference>
<keyword evidence="3" id="KW-0408">Iron</keyword>
<dbReference type="EMBL" id="JACNIG010000381">
    <property type="protein sequence ID" value="MBC8434087.1"/>
    <property type="molecule type" value="Genomic_DNA"/>
</dbReference>
<dbReference type="InterPro" id="IPR039650">
    <property type="entry name" value="HdrA-like"/>
</dbReference>
<keyword evidence="4" id="KW-0411">Iron-sulfur</keyword>
<reference evidence="5 6" key="1">
    <citation type="submission" date="2020-08" db="EMBL/GenBank/DDBJ databases">
        <title>Bridging the membrane lipid divide: bacteria of the FCB group superphylum have the potential to synthesize archaeal ether lipids.</title>
        <authorList>
            <person name="Villanueva L."/>
            <person name="Von Meijenfeldt F.A.B."/>
            <person name="Westbye A.B."/>
            <person name="Yadav S."/>
            <person name="Hopmans E.C."/>
            <person name="Dutilh B.E."/>
            <person name="Sinninghe Damste J.S."/>
        </authorList>
    </citation>
    <scope>NUCLEOTIDE SEQUENCE [LARGE SCALE GENOMIC DNA]</scope>
    <source>
        <strain evidence="5">NIOZ-UU17</strain>
    </source>
</reference>